<gene>
    <name evidence="1" type="ORF">F2Y61_00045</name>
</gene>
<evidence type="ECO:0000313" key="2">
    <source>
        <dbReference type="Proteomes" id="UP000347681"/>
    </source>
</evidence>
<reference evidence="1 2" key="1">
    <citation type="journal article" date="2019" name="Nat. Med.">
        <title>A library of human gut bacterial isolates paired with longitudinal multiomics data enables mechanistic microbiome research.</title>
        <authorList>
            <person name="Poyet M."/>
            <person name="Groussin M."/>
            <person name="Gibbons S.M."/>
            <person name="Avila-Pacheco J."/>
            <person name="Jiang X."/>
            <person name="Kearney S.M."/>
            <person name="Perrotta A.R."/>
            <person name="Berdy B."/>
            <person name="Zhao S."/>
            <person name="Lieberman T.D."/>
            <person name="Swanson P.K."/>
            <person name="Smith M."/>
            <person name="Roesemann S."/>
            <person name="Alexander J.E."/>
            <person name="Rich S.A."/>
            <person name="Livny J."/>
            <person name="Vlamakis H."/>
            <person name="Clish C."/>
            <person name="Bullock K."/>
            <person name="Deik A."/>
            <person name="Scott J."/>
            <person name="Pierce K.A."/>
            <person name="Xavier R.J."/>
            <person name="Alm E.J."/>
        </authorList>
    </citation>
    <scope>NUCLEOTIDE SEQUENCE [LARGE SCALE GENOMIC DNA]</scope>
    <source>
        <strain evidence="1 2">BIOML-A5</strain>
    </source>
</reference>
<dbReference type="EMBL" id="VVZB01000001">
    <property type="protein sequence ID" value="KAA5386259.1"/>
    <property type="molecule type" value="Genomic_DNA"/>
</dbReference>
<organism evidence="1 2">
    <name type="scientific">Phocaeicola dorei</name>
    <dbReference type="NCBI Taxonomy" id="357276"/>
    <lineage>
        <taxon>Bacteria</taxon>
        <taxon>Pseudomonadati</taxon>
        <taxon>Bacteroidota</taxon>
        <taxon>Bacteroidia</taxon>
        <taxon>Bacteroidales</taxon>
        <taxon>Bacteroidaceae</taxon>
        <taxon>Phocaeicola</taxon>
    </lineage>
</organism>
<dbReference type="RefSeq" id="WP_022185341.1">
    <property type="nucleotide sequence ID" value="NZ_BAABZF010000001.1"/>
</dbReference>
<proteinExistence type="predicted"/>
<comment type="caution">
    <text evidence="1">The sequence shown here is derived from an EMBL/GenBank/DDBJ whole genome shotgun (WGS) entry which is preliminary data.</text>
</comment>
<sequence>MRKGLNKIIILLVWTIMNPVFAQTEFVPSQKEVEWAKQFSGISGPGCPIVGDGWGGWRSGIDGVKYSGLYPKSEYDLEWNGYRFRG</sequence>
<evidence type="ECO:0000313" key="1">
    <source>
        <dbReference type="EMBL" id="KAA5386259.1"/>
    </source>
</evidence>
<protein>
    <submittedName>
        <fullName evidence="1">Uncharacterized protein</fullName>
    </submittedName>
</protein>
<accession>A0A4R4H5Z8</accession>
<dbReference type="AlphaFoldDB" id="A0A4R4H5Z8"/>
<dbReference type="Proteomes" id="UP000347681">
    <property type="component" value="Unassembled WGS sequence"/>
</dbReference>
<name>A0A4R4H5Z8_9BACT</name>